<dbReference type="EMBL" id="BAHD01000001">
    <property type="protein sequence ID" value="GAB94033.1"/>
    <property type="molecule type" value="Genomic_DNA"/>
</dbReference>
<name>K6VCT6_9MICO</name>
<evidence type="ECO:0008006" key="3">
    <source>
        <dbReference type="Google" id="ProtNLM"/>
    </source>
</evidence>
<accession>K6VCT6</accession>
<sequence length="307" mass="33088">MTTQTSTHAPLPRLMLGDNQFFGVNHMSEERARAQLMRFQRDDAIADVLATACELGISTFMCTTHDRMAQVSDLVRADPARYPGISFQPCMPYAHKYANAVTEDGFLGAIKRFLPSDGLLGTTLRGAKSVATGDVDGLATLLVDAEMKMFEGLSTPVIWLQNVIVDLLVGLGMDDALAVFAAHVENKYGAQAGFITMNLPQTLDALDRAGVVNPVVCANINKAGFRMSGGIEAYQQALQQRPFRGVAMSIFASGAIPPREAISWICQQPNIESVVFGASSRASLTSTKELIDEYWVGPRPLGAQTAA</sequence>
<reference evidence="1 2" key="1">
    <citation type="submission" date="2012-08" db="EMBL/GenBank/DDBJ databases">
        <title>Whole genome shotgun sequence of Kineosphaera limosa NBRC 100340.</title>
        <authorList>
            <person name="Yoshida I."/>
            <person name="Isaki S."/>
            <person name="Hosoyama A."/>
            <person name="Tsuchikane K."/>
            <person name="Katsumata H."/>
            <person name="Ando Y."/>
            <person name="Ohji S."/>
            <person name="Hamada M."/>
            <person name="Tamura T."/>
            <person name="Yamazoe A."/>
            <person name="Yamazaki S."/>
            <person name="Fujita N."/>
        </authorList>
    </citation>
    <scope>NUCLEOTIDE SEQUENCE [LARGE SCALE GENOMIC DNA]</scope>
    <source>
        <strain evidence="1 2">NBRC 100340</strain>
    </source>
</reference>
<dbReference type="eggNOG" id="ENOG502Z9SC">
    <property type="taxonomic scope" value="Bacteria"/>
</dbReference>
<evidence type="ECO:0000313" key="1">
    <source>
        <dbReference type="EMBL" id="GAB94033.1"/>
    </source>
</evidence>
<organism evidence="1 2">
    <name type="scientific">Kineosphaera limosa NBRC 100340</name>
    <dbReference type="NCBI Taxonomy" id="1184609"/>
    <lineage>
        <taxon>Bacteria</taxon>
        <taxon>Bacillati</taxon>
        <taxon>Actinomycetota</taxon>
        <taxon>Actinomycetes</taxon>
        <taxon>Micrococcales</taxon>
        <taxon>Dermatophilaceae</taxon>
        <taxon>Kineosphaera</taxon>
    </lineage>
</organism>
<keyword evidence="2" id="KW-1185">Reference proteome</keyword>
<evidence type="ECO:0000313" key="2">
    <source>
        <dbReference type="Proteomes" id="UP000008366"/>
    </source>
</evidence>
<dbReference type="OrthoDB" id="5043675at2"/>
<proteinExistence type="predicted"/>
<gene>
    <name evidence="1" type="ORF">KILIM_001_00350</name>
</gene>
<protein>
    <recommendedName>
        <fullName evidence="3">Deoxyribose-phosphate aldolase</fullName>
    </recommendedName>
</protein>
<dbReference type="Proteomes" id="UP000008366">
    <property type="component" value="Unassembled WGS sequence"/>
</dbReference>
<dbReference type="RefSeq" id="WP_006590566.1">
    <property type="nucleotide sequence ID" value="NZ_BAHD01000001.1"/>
</dbReference>
<comment type="caution">
    <text evidence="1">The sequence shown here is derived from an EMBL/GenBank/DDBJ whole genome shotgun (WGS) entry which is preliminary data.</text>
</comment>
<dbReference type="AlphaFoldDB" id="K6VCT6"/>
<dbReference type="STRING" id="1184609.KILIM_001_00350"/>